<keyword evidence="2" id="KW-1185">Reference proteome</keyword>
<dbReference type="Proteomes" id="UP001233999">
    <property type="component" value="Unassembled WGS sequence"/>
</dbReference>
<dbReference type="EMBL" id="JASPKZ010000419">
    <property type="protein sequence ID" value="KAJ9600440.1"/>
    <property type="molecule type" value="Genomic_DNA"/>
</dbReference>
<evidence type="ECO:0000313" key="1">
    <source>
        <dbReference type="EMBL" id="KAJ9600440.1"/>
    </source>
</evidence>
<dbReference type="AlphaFoldDB" id="A0AAD8AJR9"/>
<reference evidence="1" key="2">
    <citation type="submission" date="2023-05" db="EMBL/GenBank/DDBJ databases">
        <authorList>
            <person name="Fouks B."/>
        </authorList>
    </citation>
    <scope>NUCLEOTIDE SEQUENCE</scope>
    <source>
        <strain evidence="1">Stay&amp;Tobe</strain>
        <tissue evidence="1">Testes</tissue>
    </source>
</reference>
<accession>A0AAD8AJR9</accession>
<protein>
    <submittedName>
        <fullName evidence="1">Uncharacterized protein</fullName>
    </submittedName>
</protein>
<name>A0AAD8AJR9_DIPPU</name>
<evidence type="ECO:0000313" key="2">
    <source>
        <dbReference type="Proteomes" id="UP001233999"/>
    </source>
</evidence>
<feature type="non-terminal residue" evidence="1">
    <location>
        <position position="1"/>
    </location>
</feature>
<organism evidence="1 2">
    <name type="scientific">Diploptera punctata</name>
    <name type="common">Pacific beetle cockroach</name>
    <dbReference type="NCBI Taxonomy" id="6984"/>
    <lineage>
        <taxon>Eukaryota</taxon>
        <taxon>Metazoa</taxon>
        <taxon>Ecdysozoa</taxon>
        <taxon>Arthropoda</taxon>
        <taxon>Hexapoda</taxon>
        <taxon>Insecta</taxon>
        <taxon>Pterygota</taxon>
        <taxon>Neoptera</taxon>
        <taxon>Polyneoptera</taxon>
        <taxon>Dictyoptera</taxon>
        <taxon>Blattodea</taxon>
        <taxon>Blaberoidea</taxon>
        <taxon>Blaberidae</taxon>
        <taxon>Diplopterinae</taxon>
        <taxon>Diploptera</taxon>
    </lineage>
</organism>
<reference evidence="1" key="1">
    <citation type="journal article" date="2023" name="IScience">
        <title>Live-bearing cockroach genome reveals convergent evolutionary mechanisms linked to viviparity in insects and beyond.</title>
        <authorList>
            <person name="Fouks B."/>
            <person name="Harrison M.C."/>
            <person name="Mikhailova A.A."/>
            <person name="Marchal E."/>
            <person name="English S."/>
            <person name="Carruthers M."/>
            <person name="Jennings E.C."/>
            <person name="Chiamaka E.L."/>
            <person name="Frigard R.A."/>
            <person name="Pippel M."/>
            <person name="Attardo G.M."/>
            <person name="Benoit J.B."/>
            <person name="Bornberg-Bauer E."/>
            <person name="Tobe S.S."/>
        </authorList>
    </citation>
    <scope>NUCLEOTIDE SEQUENCE</scope>
    <source>
        <strain evidence="1">Stay&amp;Tobe</strain>
    </source>
</reference>
<comment type="caution">
    <text evidence="1">The sequence shown here is derived from an EMBL/GenBank/DDBJ whole genome shotgun (WGS) entry which is preliminary data.</text>
</comment>
<proteinExistence type="predicted"/>
<gene>
    <name evidence="1" type="ORF">L9F63_009210</name>
</gene>
<sequence>MEERAKRENLGDLGDLGDLDDLDDVGDVLSWLCKKGEETLKRHTDLATNLSAIKEQEQDFEKFYFISM</sequence>